<evidence type="ECO:0000256" key="2">
    <source>
        <dbReference type="SAM" id="Phobius"/>
    </source>
</evidence>
<reference evidence="3" key="1">
    <citation type="submission" date="2021-12" db="EMBL/GenBank/DDBJ databases">
        <authorList>
            <person name="Veyrier F.J."/>
        </authorList>
    </citation>
    <scope>NUCLEOTIDE SEQUENCE</scope>
    <source>
        <strain evidence="3">SAG 1488-6</strain>
    </source>
</reference>
<keyword evidence="2" id="KW-0472">Membrane</keyword>
<keyword evidence="2" id="KW-1133">Transmembrane helix</keyword>
<sequence>MINLYQILNIEPNASIKSIQAGIAIYSLRDDAHPKVIAAARTHLLNPQHRQTYDQHLFASLGMDANTVHHHTTPIKPTATHQIDKKLIPTNQIHEFEHLYQFLGIDTQASYANIADAIDDAVLEGLNGKYIQDAREQLLNPDARADYDAQHHIVSAAAIIQSESSSSIQKQRGFSVKNWLKRGKNNPRPPHQTQANTQAHSSNTETDKYSPTQAAANPTPTFKRDNWYQFLGIRGDATYQEIKVAIRTAKLKGRDKELIKQAQNMLLRPANRRLYDKQNNILVFIAAQNGDIHSKVKATDYRPASQWANRSIQKIGLAACALMGLSSGFTLWLPDTIGWRLMSAGPVFLTCFMTLVCLFFGHKQDPLYHKTHILLSLSFIPAAWSLSWLNWQSSQTGMYWGCAAALGIFIVPLLWRGQSRNVSFQANTQQSLAFIVLLANIVWVTIAWYLTS</sequence>
<dbReference type="RefSeq" id="WP_019959221.1">
    <property type="nucleotide sequence ID" value="NZ_CP091512.1"/>
</dbReference>
<evidence type="ECO:0000256" key="1">
    <source>
        <dbReference type="SAM" id="MobiDB-lite"/>
    </source>
</evidence>
<feature type="transmembrane region" description="Helical" evidence="2">
    <location>
        <begin position="339"/>
        <end position="361"/>
    </location>
</feature>
<dbReference type="Proteomes" id="UP000832034">
    <property type="component" value="Chromosome"/>
</dbReference>
<dbReference type="InterPro" id="IPR036869">
    <property type="entry name" value="J_dom_sf"/>
</dbReference>
<proteinExistence type="predicted"/>
<feature type="transmembrane region" description="Helical" evidence="2">
    <location>
        <begin position="397"/>
        <end position="415"/>
    </location>
</feature>
<dbReference type="EMBL" id="CP091512">
    <property type="protein sequence ID" value="UOO92312.1"/>
    <property type="molecule type" value="Genomic_DNA"/>
</dbReference>
<evidence type="ECO:0000313" key="4">
    <source>
        <dbReference type="Proteomes" id="UP000832034"/>
    </source>
</evidence>
<keyword evidence="2" id="KW-0812">Transmembrane</keyword>
<feature type="compositionally biased region" description="Polar residues" evidence="1">
    <location>
        <begin position="191"/>
        <end position="218"/>
    </location>
</feature>
<accession>A0ABY4EA39</accession>
<name>A0ABY4EA39_VITST</name>
<reference evidence="3" key="2">
    <citation type="journal article" date="2022" name="Res Sq">
        <title>Evolution of multicellular longitudinally dividing oral cavity symbionts (Neisseriaceae).</title>
        <authorList>
            <person name="Nyongesa S."/>
            <person name="Weber P."/>
            <person name="Bernet E."/>
            <person name="Pullido F."/>
            <person name="Nieckarz M."/>
            <person name="Delaby M."/>
            <person name="Nieves C."/>
            <person name="Viehboeck T."/>
            <person name="Krause N."/>
            <person name="Rivera-Millot A."/>
            <person name="Nakamura A."/>
            <person name="Vischer N."/>
            <person name="VanNieuwenhze M."/>
            <person name="Brun Y."/>
            <person name="Cava F."/>
            <person name="Bulgheresi S."/>
            <person name="Veyrier F."/>
        </authorList>
    </citation>
    <scope>NUCLEOTIDE SEQUENCE</scope>
    <source>
        <strain evidence="3">SAG 1488-6</strain>
    </source>
</reference>
<feature type="transmembrane region" description="Helical" evidence="2">
    <location>
        <begin position="315"/>
        <end position="333"/>
    </location>
</feature>
<gene>
    <name evidence="3" type="ORF">LVJ81_11965</name>
</gene>
<feature type="transmembrane region" description="Helical" evidence="2">
    <location>
        <begin position="373"/>
        <end position="391"/>
    </location>
</feature>
<evidence type="ECO:0000313" key="3">
    <source>
        <dbReference type="EMBL" id="UOO92312.1"/>
    </source>
</evidence>
<organism evidence="3 4">
    <name type="scientific">Vitreoscilla stercoraria</name>
    <dbReference type="NCBI Taxonomy" id="61"/>
    <lineage>
        <taxon>Bacteria</taxon>
        <taxon>Pseudomonadati</taxon>
        <taxon>Pseudomonadota</taxon>
        <taxon>Betaproteobacteria</taxon>
        <taxon>Neisseriales</taxon>
        <taxon>Neisseriaceae</taxon>
        <taxon>Vitreoscilla</taxon>
    </lineage>
</organism>
<protein>
    <submittedName>
        <fullName evidence="3">J domain-containing protein</fullName>
    </submittedName>
</protein>
<feature type="transmembrane region" description="Helical" evidence="2">
    <location>
        <begin position="431"/>
        <end position="450"/>
    </location>
</feature>
<feature type="region of interest" description="Disordered" evidence="1">
    <location>
        <begin position="180"/>
        <end position="218"/>
    </location>
</feature>
<keyword evidence="4" id="KW-1185">Reference proteome</keyword>
<dbReference type="SUPFAM" id="SSF46565">
    <property type="entry name" value="Chaperone J-domain"/>
    <property type="match status" value="2"/>
</dbReference>